<feature type="transmembrane region" description="Helical" evidence="1">
    <location>
        <begin position="383"/>
        <end position="401"/>
    </location>
</feature>
<feature type="transmembrane region" description="Helical" evidence="1">
    <location>
        <begin position="329"/>
        <end position="349"/>
    </location>
</feature>
<keyword evidence="1" id="KW-0812">Transmembrane</keyword>
<feature type="transmembrane region" description="Helical" evidence="1">
    <location>
        <begin position="304"/>
        <end position="322"/>
    </location>
</feature>
<sequence>MRQTLFFKLLTIAGLMLLLVVPLLMIQGKVAERSNEARQVKYQIARQVSGVQTLSGPLVVVPRVREQLVERGDCRRQERCATVEQRSVLESQIPDTLSVEGQLQTEMRYRGIYGTPVYRSLLTLEAVFPANWQAVDEPEQVVSSRPPLLIMRISDLRGLVERPQILVNDTPLPLVETEQLPQALGDSVIAVQLPADLTGAFTVKVRLNLNGTDSLALLPLAKETRLGLRADWPHPSFEGLVLPVDREISAEGFTSQWRTNSLAAASAIHCARNGRVCDDAGQAMGVRLVQPVTGLLSSERALKYSFLIVGLTFAAFFLFEVLRRYPLHAMQYLLVGLALAMFYLLLVALSEHIDFVLAYLSAALACCGLIGVYLMAVLRSARAGWGFAGSLLLVLGLIYGILMAEDYALLLGALLLFAALAAVMLVTRRLDWYAFSVRSTGKSASDPAG</sequence>
<dbReference type="NCBIfam" id="NF008712">
    <property type="entry name" value="PRK11715.1-1"/>
    <property type="match status" value="1"/>
</dbReference>
<name>A0A7W4WAK6_9GAMM</name>
<dbReference type="EMBL" id="JACHWZ010000006">
    <property type="protein sequence ID" value="MBB3060708.1"/>
    <property type="molecule type" value="Genomic_DNA"/>
</dbReference>
<dbReference type="PANTHER" id="PTHR30092:SF0">
    <property type="entry name" value="INNER MEMBRANE PROTEIN CRED"/>
    <property type="match status" value="1"/>
</dbReference>
<gene>
    <name evidence="2" type="ORF">FHS09_001528</name>
</gene>
<feature type="transmembrane region" description="Helical" evidence="1">
    <location>
        <begin position="407"/>
        <end position="426"/>
    </location>
</feature>
<dbReference type="GO" id="GO:0005886">
    <property type="term" value="C:plasma membrane"/>
    <property type="evidence" value="ECO:0007669"/>
    <property type="project" value="TreeGrafter"/>
</dbReference>
<evidence type="ECO:0000256" key="1">
    <source>
        <dbReference type="SAM" id="Phobius"/>
    </source>
</evidence>
<reference evidence="2 3" key="1">
    <citation type="submission" date="2020-08" db="EMBL/GenBank/DDBJ databases">
        <title>Genomic Encyclopedia of Type Strains, Phase III (KMG-III): the genomes of soil and plant-associated and newly described type strains.</title>
        <authorList>
            <person name="Whitman W."/>
        </authorList>
    </citation>
    <scope>NUCLEOTIDE SEQUENCE [LARGE SCALE GENOMIC DNA]</scope>
    <source>
        <strain evidence="2 3">CECT 8799</strain>
    </source>
</reference>
<accession>A0A7W4WAK6</accession>
<dbReference type="Pfam" id="PF06123">
    <property type="entry name" value="CreD"/>
    <property type="match status" value="1"/>
</dbReference>
<dbReference type="InterPro" id="IPR010364">
    <property type="entry name" value="Uncharacterised_IM_CreD"/>
</dbReference>
<keyword evidence="1" id="KW-0472">Membrane</keyword>
<evidence type="ECO:0000313" key="2">
    <source>
        <dbReference type="EMBL" id="MBB3060708.1"/>
    </source>
</evidence>
<dbReference type="PIRSF" id="PIRSF004548">
    <property type="entry name" value="CreD"/>
    <property type="match status" value="1"/>
</dbReference>
<dbReference type="RefSeq" id="WP_183458355.1">
    <property type="nucleotide sequence ID" value="NZ_JACHWZ010000006.1"/>
</dbReference>
<keyword evidence="3" id="KW-1185">Reference proteome</keyword>
<dbReference type="PANTHER" id="PTHR30092">
    <property type="entry name" value="INNER MEMBRANE PROTEIN CRED"/>
    <property type="match status" value="1"/>
</dbReference>
<feature type="transmembrane region" description="Helical" evidence="1">
    <location>
        <begin position="355"/>
        <end position="376"/>
    </location>
</feature>
<dbReference type="Proteomes" id="UP000535937">
    <property type="component" value="Unassembled WGS sequence"/>
</dbReference>
<proteinExistence type="predicted"/>
<organism evidence="2 3">
    <name type="scientific">Microbulbifer rhizosphaerae</name>
    <dbReference type="NCBI Taxonomy" id="1562603"/>
    <lineage>
        <taxon>Bacteria</taxon>
        <taxon>Pseudomonadati</taxon>
        <taxon>Pseudomonadota</taxon>
        <taxon>Gammaproteobacteria</taxon>
        <taxon>Cellvibrionales</taxon>
        <taxon>Microbulbiferaceae</taxon>
        <taxon>Microbulbifer</taxon>
    </lineage>
</organism>
<comment type="caution">
    <text evidence="2">The sequence shown here is derived from an EMBL/GenBank/DDBJ whole genome shotgun (WGS) entry which is preliminary data.</text>
</comment>
<protein>
    <submittedName>
        <fullName evidence="2">Inner membrane protein</fullName>
    </submittedName>
</protein>
<evidence type="ECO:0000313" key="3">
    <source>
        <dbReference type="Proteomes" id="UP000535937"/>
    </source>
</evidence>
<keyword evidence="1" id="KW-1133">Transmembrane helix</keyword>
<dbReference type="AlphaFoldDB" id="A0A7W4WAK6"/>